<keyword evidence="4" id="KW-1185">Reference proteome</keyword>
<accession>A0ABV0PWP1</accession>
<feature type="compositionally biased region" description="Polar residues" evidence="1">
    <location>
        <begin position="247"/>
        <end position="294"/>
    </location>
</feature>
<feature type="compositionally biased region" description="Low complexity" evidence="1">
    <location>
        <begin position="455"/>
        <end position="472"/>
    </location>
</feature>
<dbReference type="CDD" id="cd22713">
    <property type="entry name" value="FHA_PHLB1"/>
    <property type="match status" value="1"/>
</dbReference>
<feature type="region of interest" description="Disordered" evidence="1">
    <location>
        <begin position="526"/>
        <end position="575"/>
    </location>
</feature>
<dbReference type="SUPFAM" id="SSF49879">
    <property type="entry name" value="SMAD/FHA domain"/>
    <property type="match status" value="1"/>
</dbReference>
<feature type="region of interest" description="Disordered" evidence="1">
    <location>
        <begin position="415"/>
        <end position="483"/>
    </location>
</feature>
<dbReference type="InterPro" id="IPR008984">
    <property type="entry name" value="SMAD_FHA_dom_sf"/>
</dbReference>
<comment type="caution">
    <text evidence="3">The sequence shown here is derived from an EMBL/GenBank/DDBJ whole genome shotgun (WGS) entry which is preliminary data.</text>
</comment>
<gene>
    <name evidence="3" type="ORF">GOODEAATRI_009847</name>
</gene>
<dbReference type="InterPro" id="IPR000253">
    <property type="entry name" value="FHA_dom"/>
</dbReference>
<evidence type="ECO:0000256" key="1">
    <source>
        <dbReference type="SAM" id="MobiDB-lite"/>
    </source>
</evidence>
<dbReference type="Pfam" id="PF00498">
    <property type="entry name" value="FHA"/>
    <property type="match status" value="1"/>
</dbReference>
<feature type="compositionally biased region" description="Low complexity" evidence="1">
    <location>
        <begin position="366"/>
        <end position="377"/>
    </location>
</feature>
<dbReference type="Proteomes" id="UP001476798">
    <property type="component" value="Unassembled WGS sequence"/>
</dbReference>
<feature type="compositionally biased region" description="Low complexity" evidence="1">
    <location>
        <begin position="318"/>
        <end position="342"/>
    </location>
</feature>
<feature type="compositionally biased region" description="Polar residues" evidence="1">
    <location>
        <begin position="223"/>
        <end position="235"/>
    </location>
</feature>
<feature type="compositionally biased region" description="Basic and acidic residues" evidence="1">
    <location>
        <begin position="560"/>
        <end position="575"/>
    </location>
</feature>
<dbReference type="Gene3D" id="2.60.200.20">
    <property type="match status" value="1"/>
</dbReference>
<dbReference type="InterPro" id="IPR052212">
    <property type="entry name" value="PH-like_domain"/>
</dbReference>
<feature type="domain" description="FHA" evidence="2">
    <location>
        <begin position="74"/>
        <end position="139"/>
    </location>
</feature>
<organism evidence="3 4">
    <name type="scientific">Goodea atripinnis</name>
    <dbReference type="NCBI Taxonomy" id="208336"/>
    <lineage>
        <taxon>Eukaryota</taxon>
        <taxon>Metazoa</taxon>
        <taxon>Chordata</taxon>
        <taxon>Craniata</taxon>
        <taxon>Vertebrata</taxon>
        <taxon>Euteleostomi</taxon>
        <taxon>Actinopterygii</taxon>
        <taxon>Neopterygii</taxon>
        <taxon>Teleostei</taxon>
        <taxon>Neoteleostei</taxon>
        <taxon>Acanthomorphata</taxon>
        <taxon>Ovalentaria</taxon>
        <taxon>Atherinomorphae</taxon>
        <taxon>Cyprinodontiformes</taxon>
        <taxon>Goodeidae</taxon>
        <taxon>Goodea</taxon>
    </lineage>
</organism>
<proteinExistence type="predicted"/>
<name>A0ABV0PWP1_9TELE</name>
<feature type="compositionally biased region" description="Low complexity" evidence="1">
    <location>
        <begin position="421"/>
        <end position="435"/>
    </location>
</feature>
<feature type="compositionally biased region" description="Polar residues" evidence="1">
    <location>
        <begin position="378"/>
        <end position="395"/>
    </location>
</feature>
<feature type="region of interest" description="Disordered" evidence="1">
    <location>
        <begin position="223"/>
        <end position="353"/>
    </location>
</feature>
<sequence>MTEVAKCASVMESEMMFKPESDQMCPSEPKSPPLDLIDTGKGLKVQTATPHLVSLGSGRLSVAITLLPLKEGVTRIGREDAPVPQDITIQGPGIEAEHCLILNEGGVVTLDPCGHLCSLDGVQVTVPTPLTQGYSLCLGKSYYFRFNHPAEASRMKSMLPQKSPVSALAYNTDYLKFSSDYSHAVGGTGSNRGMRSASELRDLMDTLQRKKIALENSLRANGNANPSYFSVTQDNRGVPDSRRLHNPGSSPLLSTWNGGGSSTSVASSDTVLLSLPPSSAARTPSTGGAVSMPSSPRLGRRTHGNQEPLPTSRTRKYSAGSLSSLTTGSHSRSLPRLCPSPSHRGDSSGTLPLSMLPLRQADINGSYKSNKESYSNNPNANPEFSNGSSNSYQQVSNRNHIQTNTQGEGLVSISLSAPKNTSSPTYSISSTTAPPDVTIPSKAGGSSSPRVAKKLSLTSTSSLGSVSSTNSSPPEAESNFTRGVSAGIERSLGEKERGAGGLELTCAPVLVLGEMRASFGKAGVDHGTGLGERRQSFGKAGVTPPGGFRERRGSISSLSGKEELTDYHQRQKEERVREQEVERLVSFTACAH</sequence>
<evidence type="ECO:0000313" key="3">
    <source>
        <dbReference type="EMBL" id="MEQ2187935.1"/>
    </source>
</evidence>
<evidence type="ECO:0000313" key="4">
    <source>
        <dbReference type="Proteomes" id="UP001476798"/>
    </source>
</evidence>
<dbReference type="PANTHER" id="PTHR12156">
    <property type="entry name" value="PLECKSTRIN HOMOLOGY-LIKE DOMAIN, FAMILY B, MEMBER 3"/>
    <property type="match status" value="1"/>
</dbReference>
<dbReference type="EMBL" id="JAHRIO010090524">
    <property type="protein sequence ID" value="MEQ2187935.1"/>
    <property type="molecule type" value="Genomic_DNA"/>
</dbReference>
<feature type="region of interest" description="Disordered" evidence="1">
    <location>
        <begin position="366"/>
        <end position="395"/>
    </location>
</feature>
<protein>
    <recommendedName>
        <fullName evidence="2">FHA domain-containing protein</fullName>
    </recommendedName>
</protein>
<evidence type="ECO:0000259" key="2">
    <source>
        <dbReference type="Pfam" id="PF00498"/>
    </source>
</evidence>
<dbReference type="PANTHER" id="PTHR12156:SF21">
    <property type="entry name" value="PLECKSTRIN HOMOLOGY-LIKE DOMAIN FAMILY B MEMBER 2"/>
    <property type="match status" value="1"/>
</dbReference>
<reference evidence="3 4" key="1">
    <citation type="submission" date="2021-06" db="EMBL/GenBank/DDBJ databases">
        <authorList>
            <person name="Palmer J.M."/>
        </authorList>
    </citation>
    <scope>NUCLEOTIDE SEQUENCE [LARGE SCALE GENOMIC DNA]</scope>
    <source>
        <strain evidence="3 4">GA_2019</strain>
        <tissue evidence="3">Muscle</tissue>
    </source>
</reference>